<comment type="subcellular location">
    <subcellularLocation>
        <location evidence="1">Secreted</location>
    </subcellularLocation>
</comment>
<dbReference type="SUPFAM" id="SSF47473">
    <property type="entry name" value="EF-hand"/>
    <property type="match status" value="1"/>
</dbReference>
<sequence>MNLDRREVKQFRKLIPKQKNTRKCSRTFLRYCDENTNKKISLDEWLSCTKLSDYGLIVSESPPRKGKNPLREYLKPS</sequence>
<proteinExistence type="predicted"/>
<evidence type="ECO:0000259" key="6">
    <source>
        <dbReference type="Pfam" id="PF10591"/>
    </source>
</evidence>
<reference evidence="7" key="1">
    <citation type="submission" date="2022-08" db="UniProtKB">
        <authorList>
            <consortium name="EnsemblMetazoa"/>
        </authorList>
    </citation>
    <scope>IDENTIFICATION</scope>
    <source>
        <strain evidence="7">05x7-T-G4-1.051#20</strain>
    </source>
</reference>
<dbReference type="Pfam" id="PF10591">
    <property type="entry name" value="SPARC_Ca_bdg"/>
    <property type="match status" value="1"/>
</dbReference>
<organism evidence="7 8">
    <name type="scientific">Magallana gigas</name>
    <name type="common">Pacific oyster</name>
    <name type="synonym">Crassostrea gigas</name>
    <dbReference type="NCBI Taxonomy" id="29159"/>
    <lineage>
        <taxon>Eukaryota</taxon>
        <taxon>Metazoa</taxon>
        <taxon>Spiralia</taxon>
        <taxon>Lophotrochozoa</taxon>
        <taxon>Mollusca</taxon>
        <taxon>Bivalvia</taxon>
        <taxon>Autobranchia</taxon>
        <taxon>Pteriomorphia</taxon>
        <taxon>Ostreida</taxon>
        <taxon>Ostreoidea</taxon>
        <taxon>Ostreidae</taxon>
        <taxon>Magallana</taxon>
    </lineage>
</organism>
<keyword evidence="2" id="KW-0964">Secreted</keyword>
<evidence type="ECO:0000313" key="8">
    <source>
        <dbReference type="Proteomes" id="UP000005408"/>
    </source>
</evidence>
<dbReference type="EnsemblMetazoa" id="G10450.18">
    <property type="protein sequence ID" value="G10450.18:cds"/>
    <property type="gene ID" value="G10450"/>
</dbReference>
<dbReference type="Proteomes" id="UP000005408">
    <property type="component" value="Unassembled WGS sequence"/>
</dbReference>
<dbReference type="Gene3D" id="1.10.238.10">
    <property type="entry name" value="EF-hand"/>
    <property type="match status" value="1"/>
</dbReference>
<dbReference type="AlphaFoldDB" id="A0A8W8HPR2"/>
<keyword evidence="5" id="KW-0325">Glycoprotein</keyword>
<dbReference type="InterPro" id="IPR018247">
    <property type="entry name" value="EF_Hand_1_Ca_BS"/>
</dbReference>
<name>A0A8W8HPR2_MAGGI</name>
<evidence type="ECO:0000256" key="4">
    <source>
        <dbReference type="ARBA" id="ARBA00023157"/>
    </source>
</evidence>
<dbReference type="GO" id="GO:0005576">
    <property type="term" value="C:extracellular region"/>
    <property type="evidence" value="ECO:0007669"/>
    <property type="project" value="UniProtKB-SubCell"/>
</dbReference>
<protein>
    <recommendedName>
        <fullName evidence="6">SPARC/Testican calcium-binding domain-containing protein</fullName>
    </recommendedName>
</protein>
<dbReference type="InterPro" id="IPR019577">
    <property type="entry name" value="SPARC/Testican_Ca-bd-dom"/>
</dbReference>
<dbReference type="GO" id="GO:0005509">
    <property type="term" value="F:calcium ion binding"/>
    <property type="evidence" value="ECO:0007669"/>
    <property type="project" value="InterPro"/>
</dbReference>
<dbReference type="PROSITE" id="PS00018">
    <property type="entry name" value="EF_HAND_1"/>
    <property type="match status" value="1"/>
</dbReference>
<evidence type="ECO:0000256" key="3">
    <source>
        <dbReference type="ARBA" id="ARBA00022837"/>
    </source>
</evidence>
<keyword evidence="8" id="KW-1185">Reference proteome</keyword>
<evidence type="ECO:0000256" key="5">
    <source>
        <dbReference type="ARBA" id="ARBA00023180"/>
    </source>
</evidence>
<evidence type="ECO:0000313" key="7">
    <source>
        <dbReference type="EnsemblMetazoa" id="G10450.18:cds"/>
    </source>
</evidence>
<keyword evidence="4" id="KW-1015">Disulfide bond</keyword>
<evidence type="ECO:0000256" key="1">
    <source>
        <dbReference type="ARBA" id="ARBA00004613"/>
    </source>
</evidence>
<evidence type="ECO:0000256" key="2">
    <source>
        <dbReference type="ARBA" id="ARBA00022525"/>
    </source>
</evidence>
<accession>A0A8W8HPR2</accession>
<feature type="domain" description="SPARC/Testican calcium-binding" evidence="6">
    <location>
        <begin position="3"/>
        <end position="48"/>
    </location>
</feature>
<dbReference type="InterPro" id="IPR011992">
    <property type="entry name" value="EF-hand-dom_pair"/>
</dbReference>
<keyword evidence="3" id="KW-0106">Calcium</keyword>